<keyword evidence="6" id="KW-0496">Mitochondrion</keyword>
<dbReference type="Gene3D" id="3.90.930.12">
    <property type="entry name" value="Ribosomal protein L6, alpha-beta domain"/>
    <property type="match status" value="1"/>
</dbReference>
<dbReference type="GeneID" id="30214230"/>
<keyword evidence="3 4" id="KW-0687">Ribonucleoprotein</keyword>
<gene>
    <name evidence="6" type="primary">rpl6</name>
</gene>
<evidence type="ECO:0000259" key="5">
    <source>
        <dbReference type="Pfam" id="PF00347"/>
    </source>
</evidence>
<evidence type="ECO:0000256" key="1">
    <source>
        <dbReference type="ARBA" id="ARBA00009356"/>
    </source>
</evidence>
<proteinExistence type="inferred from homology"/>
<dbReference type="PANTHER" id="PTHR11655:SF14">
    <property type="entry name" value="LARGE RIBOSOMAL SUBUNIT PROTEIN UL6M"/>
    <property type="match status" value="1"/>
</dbReference>
<evidence type="ECO:0000256" key="3">
    <source>
        <dbReference type="ARBA" id="ARBA00023274"/>
    </source>
</evidence>
<dbReference type="InterPro" id="IPR019906">
    <property type="entry name" value="Ribosomal_uL6_bac-type"/>
</dbReference>
<dbReference type="PRINTS" id="PR00059">
    <property type="entry name" value="RIBOSOMALL6"/>
</dbReference>
<dbReference type="PANTHER" id="PTHR11655">
    <property type="entry name" value="60S/50S RIBOSOMAL PROTEIN L6/L9"/>
    <property type="match status" value="1"/>
</dbReference>
<name>A0A1E1GHS1_9EUKA</name>
<dbReference type="GO" id="GO:0019843">
    <property type="term" value="F:rRNA binding"/>
    <property type="evidence" value="ECO:0007669"/>
    <property type="project" value="InterPro"/>
</dbReference>
<feature type="domain" description="Large ribosomal subunit protein uL6 alpha-beta" evidence="5">
    <location>
        <begin position="106"/>
        <end position="180"/>
    </location>
</feature>
<dbReference type="InterPro" id="IPR000702">
    <property type="entry name" value="Ribosomal_uL6-like"/>
</dbReference>
<accession>A0A1E1GHS1</accession>
<dbReference type="GO" id="GO:0002181">
    <property type="term" value="P:cytoplasmic translation"/>
    <property type="evidence" value="ECO:0007669"/>
    <property type="project" value="TreeGrafter"/>
</dbReference>
<sequence>MIFIQNRFSLKIPNHFKIQLENDLKNICVVKNTNTDITKSILIPKNISDNFNLSYNNNIFYFKPLVSRFNKLPKKIREEYGTFFTHFYNELFIIENIFIKELQLHGVGFRVVKEQNNVLIFKLGYSHDISYQIPNNIYVHCPNNSTILLMSKEKDILGLISAKIRAFRPPEPFKGKGVRYSGEKILLKEVKKSKK</sequence>
<evidence type="ECO:0000256" key="2">
    <source>
        <dbReference type="ARBA" id="ARBA00022980"/>
    </source>
</evidence>
<protein>
    <submittedName>
        <fullName evidence="6">50S ribosomal protein L6</fullName>
    </submittedName>
</protein>
<dbReference type="EMBL" id="AP017433">
    <property type="protein sequence ID" value="BAV82418.1"/>
    <property type="molecule type" value="Genomic_DNA"/>
</dbReference>
<dbReference type="GO" id="GO:0022625">
    <property type="term" value="C:cytosolic large ribosomal subunit"/>
    <property type="evidence" value="ECO:0007669"/>
    <property type="project" value="TreeGrafter"/>
</dbReference>
<organism evidence="6">
    <name type="scientific">Palpitomonas bilix</name>
    <dbReference type="NCBI Taxonomy" id="652834"/>
    <lineage>
        <taxon>Eukaryota</taxon>
        <taxon>Eukaryota incertae sedis</taxon>
    </lineage>
</organism>
<geneLocation type="mitochondrion" evidence="6"/>
<dbReference type="RefSeq" id="YP_009317250.1">
    <property type="nucleotide sequence ID" value="NC_031832.1"/>
</dbReference>
<dbReference type="InterPro" id="IPR036789">
    <property type="entry name" value="Ribosomal_uL6-like_a/b-dom_sf"/>
</dbReference>
<dbReference type="PIRSF" id="PIRSF002162">
    <property type="entry name" value="Ribosomal_L6"/>
    <property type="match status" value="1"/>
</dbReference>
<evidence type="ECO:0000256" key="4">
    <source>
        <dbReference type="RuleBase" id="RU003869"/>
    </source>
</evidence>
<evidence type="ECO:0000313" key="6">
    <source>
        <dbReference type="EMBL" id="BAV82418.1"/>
    </source>
</evidence>
<dbReference type="InterPro" id="IPR020040">
    <property type="entry name" value="Ribosomal_uL6_a/b-dom"/>
</dbReference>
<dbReference type="GO" id="GO:0003735">
    <property type="term" value="F:structural constituent of ribosome"/>
    <property type="evidence" value="ECO:0007669"/>
    <property type="project" value="InterPro"/>
</dbReference>
<dbReference type="SUPFAM" id="SSF56053">
    <property type="entry name" value="Ribosomal protein L6"/>
    <property type="match status" value="1"/>
</dbReference>
<keyword evidence="2 4" id="KW-0689">Ribosomal protein</keyword>
<dbReference type="AlphaFoldDB" id="A0A1E1GHS1"/>
<comment type="similarity">
    <text evidence="1 4">Belongs to the universal ribosomal protein uL6 family.</text>
</comment>
<dbReference type="Pfam" id="PF00347">
    <property type="entry name" value="Ribosomal_L6"/>
    <property type="match status" value="1"/>
</dbReference>
<reference evidence="6" key="1">
    <citation type="journal article" date="2016" name="Genome Biol. Evol.">
        <title>Mitochondrial Genome of Palpitomonas bilix: Derived Genome Structure and Ancestral System for Cytochrome c Maturation.</title>
        <authorList>
            <consortium name="AP017433"/>
            <person name="Nishimura Y."/>
            <person name="Tanifuji G."/>
            <person name="Kamikawa R."/>
            <person name="Yabuki A."/>
            <person name="Hashimoto T."/>
            <person name="Inagaki Y."/>
        </authorList>
    </citation>
    <scope>NUCLEOTIDE SEQUENCE</scope>
</reference>